<gene>
    <name evidence="1" type="ORF">BCR43DRAFT_502157</name>
</gene>
<dbReference type="EMBL" id="MCGN01000002">
    <property type="protein sequence ID" value="ORZ00398.1"/>
    <property type="molecule type" value="Genomic_DNA"/>
</dbReference>
<dbReference type="AlphaFoldDB" id="A0A1X2HM41"/>
<dbReference type="Proteomes" id="UP000242180">
    <property type="component" value="Unassembled WGS sequence"/>
</dbReference>
<organism evidence="1 2">
    <name type="scientific">Syncephalastrum racemosum</name>
    <name type="common">Filamentous fungus</name>
    <dbReference type="NCBI Taxonomy" id="13706"/>
    <lineage>
        <taxon>Eukaryota</taxon>
        <taxon>Fungi</taxon>
        <taxon>Fungi incertae sedis</taxon>
        <taxon>Mucoromycota</taxon>
        <taxon>Mucoromycotina</taxon>
        <taxon>Mucoromycetes</taxon>
        <taxon>Mucorales</taxon>
        <taxon>Syncephalastraceae</taxon>
        <taxon>Syncephalastrum</taxon>
    </lineage>
</organism>
<evidence type="ECO:0000313" key="2">
    <source>
        <dbReference type="Proteomes" id="UP000242180"/>
    </source>
</evidence>
<comment type="caution">
    <text evidence="1">The sequence shown here is derived from an EMBL/GenBank/DDBJ whole genome shotgun (WGS) entry which is preliminary data.</text>
</comment>
<dbReference type="InParanoid" id="A0A1X2HM41"/>
<proteinExistence type="predicted"/>
<keyword evidence="2" id="KW-1185">Reference proteome</keyword>
<sequence>MTPDVFTRSLLPMILVNETRSCLRRCTSNTDVAICQSGCMEKYWPDSLFFGNHHNEVSENLNPAVLPNNKAGSGKIMKISEQLPTDTGNEAVALESSILDEVEKKNNHTNMSLVGVNSKQNQQNEAKFLEVSYGTRPYDNMSSKDLPAEYDQTFPTGSLNTEMMEASPETVTVTVFSTHTSRIDVTPAAHYPSSKGANSIQDIHSAAGAAHPTLAIVAALALSLVTTTFVA</sequence>
<reference evidence="1 2" key="1">
    <citation type="submission" date="2016-07" db="EMBL/GenBank/DDBJ databases">
        <title>Pervasive Adenine N6-methylation of Active Genes in Fungi.</title>
        <authorList>
            <consortium name="DOE Joint Genome Institute"/>
            <person name="Mondo S.J."/>
            <person name="Dannebaum R.O."/>
            <person name="Kuo R.C."/>
            <person name="Labutti K."/>
            <person name="Haridas S."/>
            <person name="Kuo A."/>
            <person name="Salamov A."/>
            <person name="Ahrendt S.R."/>
            <person name="Lipzen A."/>
            <person name="Sullivan W."/>
            <person name="Andreopoulos W.B."/>
            <person name="Clum A."/>
            <person name="Lindquist E."/>
            <person name="Daum C."/>
            <person name="Ramamoorthy G.K."/>
            <person name="Gryganskyi A."/>
            <person name="Culley D."/>
            <person name="Magnuson J.K."/>
            <person name="James T.Y."/>
            <person name="O'Malley M.A."/>
            <person name="Stajich J.E."/>
            <person name="Spatafora J.W."/>
            <person name="Visel A."/>
            <person name="Grigoriev I.V."/>
        </authorList>
    </citation>
    <scope>NUCLEOTIDE SEQUENCE [LARGE SCALE GENOMIC DNA]</scope>
    <source>
        <strain evidence="1 2">NRRL 2496</strain>
    </source>
</reference>
<name>A0A1X2HM41_SYNRA</name>
<protein>
    <submittedName>
        <fullName evidence="1">Uncharacterized protein</fullName>
    </submittedName>
</protein>
<evidence type="ECO:0000313" key="1">
    <source>
        <dbReference type="EMBL" id="ORZ00398.1"/>
    </source>
</evidence>
<accession>A0A1X2HM41</accession>